<proteinExistence type="inferred from homology"/>
<evidence type="ECO:0000256" key="9">
    <source>
        <dbReference type="ARBA" id="ARBA00022989"/>
    </source>
</evidence>
<evidence type="ECO:0000256" key="2">
    <source>
        <dbReference type="ARBA" id="ARBA00004127"/>
    </source>
</evidence>
<evidence type="ECO:0000256" key="8">
    <source>
        <dbReference type="ARBA" id="ARBA00022692"/>
    </source>
</evidence>
<evidence type="ECO:0000256" key="3">
    <source>
        <dbReference type="ARBA" id="ARBA00010441"/>
    </source>
</evidence>
<keyword evidence="13" id="KW-1208">Phospholipid metabolism</keyword>
<feature type="transmembrane region" description="Helical" evidence="16">
    <location>
        <begin position="5"/>
        <end position="24"/>
    </location>
</feature>
<dbReference type="GO" id="GO:0003882">
    <property type="term" value="F:CDP-diacylglycerol-serine O-phosphatidyltransferase activity"/>
    <property type="evidence" value="ECO:0007669"/>
    <property type="project" value="UniProtKB-EC"/>
</dbReference>
<evidence type="ECO:0000256" key="14">
    <source>
        <dbReference type="ARBA" id="ARBA00032361"/>
    </source>
</evidence>
<reference evidence="17 18" key="1">
    <citation type="submission" date="2024-04" db="EMBL/GenBank/DDBJ databases">
        <authorList>
            <person name="Wu Y.S."/>
            <person name="Zhang L."/>
        </authorList>
    </citation>
    <scope>NUCLEOTIDE SEQUENCE [LARGE SCALE GENOMIC DNA]</scope>
    <source>
        <strain evidence="17 18">KG-01</strain>
    </source>
</reference>
<evidence type="ECO:0000256" key="6">
    <source>
        <dbReference type="ARBA" id="ARBA00022516"/>
    </source>
</evidence>
<dbReference type="InterPro" id="IPR048254">
    <property type="entry name" value="CDP_ALCOHOL_P_TRANSF_CS"/>
</dbReference>
<keyword evidence="6" id="KW-0444">Lipid biosynthesis</keyword>
<dbReference type="Gene3D" id="1.20.120.1760">
    <property type="match status" value="1"/>
</dbReference>
<evidence type="ECO:0000256" key="7">
    <source>
        <dbReference type="ARBA" id="ARBA00022679"/>
    </source>
</evidence>
<dbReference type="PROSITE" id="PS00379">
    <property type="entry name" value="CDP_ALCOHOL_P_TRANSF"/>
    <property type="match status" value="1"/>
</dbReference>
<dbReference type="InterPro" id="IPR043130">
    <property type="entry name" value="CDP-OH_PTrfase_TM_dom"/>
</dbReference>
<comment type="similarity">
    <text evidence="3 15">Belongs to the CDP-alcohol phosphatidyltransferase class-I family.</text>
</comment>
<evidence type="ECO:0000313" key="17">
    <source>
        <dbReference type="EMBL" id="MEL5987952.1"/>
    </source>
</evidence>
<keyword evidence="8 16" id="KW-0812">Transmembrane</keyword>
<dbReference type="PANTHER" id="PTHR14269">
    <property type="entry name" value="CDP-DIACYLGLYCEROL--GLYCEROL-3-PHOSPHATE 3-PHOSPHATIDYLTRANSFERASE-RELATED"/>
    <property type="match status" value="1"/>
</dbReference>
<evidence type="ECO:0000256" key="12">
    <source>
        <dbReference type="ARBA" id="ARBA00023209"/>
    </source>
</evidence>
<evidence type="ECO:0000256" key="16">
    <source>
        <dbReference type="SAM" id="Phobius"/>
    </source>
</evidence>
<keyword evidence="12" id="KW-0594">Phospholipid biosynthesis</keyword>
<keyword evidence="10" id="KW-0443">Lipid metabolism</keyword>
<keyword evidence="11 16" id="KW-0472">Membrane</keyword>
<evidence type="ECO:0000256" key="13">
    <source>
        <dbReference type="ARBA" id="ARBA00023264"/>
    </source>
</evidence>
<keyword evidence="7 15" id="KW-0808">Transferase</keyword>
<evidence type="ECO:0000256" key="5">
    <source>
        <dbReference type="ARBA" id="ARBA00017171"/>
    </source>
</evidence>
<dbReference type="InterPro" id="IPR000462">
    <property type="entry name" value="CDP-OH_P_trans"/>
</dbReference>
<dbReference type="InterPro" id="IPR050324">
    <property type="entry name" value="CDP-alcohol_PTase-I"/>
</dbReference>
<dbReference type="PANTHER" id="PTHR14269:SF61">
    <property type="entry name" value="CDP-DIACYLGLYCEROL--SERINE O-PHOSPHATIDYLTRANSFERASE"/>
    <property type="match status" value="1"/>
</dbReference>
<feature type="transmembrane region" description="Helical" evidence="16">
    <location>
        <begin position="121"/>
        <end position="138"/>
    </location>
</feature>
<evidence type="ECO:0000256" key="1">
    <source>
        <dbReference type="ARBA" id="ARBA00000287"/>
    </source>
</evidence>
<dbReference type="Pfam" id="PF01066">
    <property type="entry name" value="CDP-OH_P_transf"/>
    <property type="match status" value="1"/>
</dbReference>
<protein>
    <recommendedName>
        <fullName evidence="5">CDP-diacylglycerol--serine O-phosphatidyltransferase</fullName>
        <ecNumber evidence="4">2.7.8.8</ecNumber>
    </recommendedName>
    <alternativeName>
        <fullName evidence="14">Phosphatidylserine synthase</fullName>
    </alternativeName>
</protein>
<evidence type="ECO:0000256" key="11">
    <source>
        <dbReference type="ARBA" id="ARBA00023136"/>
    </source>
</evidence>
<dbReference type="EC" id="2.7.8.8" evidence="4"/>
<dbReference type="RefSeq" id="WP_342302792.1">
    <property type="nucleotide sequence ID" value="NZ_JBCEWA010000004.1"/>
</dbReference>
<name>A0ABU9LM73_9BACL</name>
<gene>
    <name evidence="17" type="primary">pssA</name>
    <name evidence="17" type="ORF">AAF454_05935</name>
</gene>
<dbReference type="Proteomes" id="UP001398420">
    <property type="component" value="Unassembled WGS sequence"/>
</dbReference>
<evidence type="ECO:0000313" key="18">
    <source>
        <dbReference type="Proteomes" id="UP001398420"/>
    </source>
</evidence>
<keyword evidence="18" id="KW-1185">Reference proteome</keyword>
<feature type="transmembrane region" description="Helical" evidence="16">
    <location>
        <begin position="91"/>
        <end position="109"/>
    </location>
</feature>
<comment type="subcellular location">
    <subcellularLocation>
        <location evidence="2">Endomembrane system</location>
        <topology evidence="2">Multi-pass membrane protein</topology>
    </subcellularLocation>
</comment>
<keyword evidence="9 16" id="KW-1133">Transmembrane helix</keyword>
<dbReference type="InterPro" id="IPR004533">
    <property type="entry name" value="CDP-diaglyc--ser_O-PTrfase"/>
</dbReference>
<feature type="transmembrane region" description="Helical" evidence="16">
    <location>
        <begin position="144"/>
        <end position="162"/>
    </location>
</feature>
<sequence>MLRYALPNLCTLCNFTCGVLAIYNLFEQKYLPAIFLISLGLCFDVLDGWTARKLHVFSLFGKELDSLSDLVTFGLAPAFLAYQFGLWSYGLWGLGFVLIYTISAIIRLARFNAVQSDLSTFLGLPVPAAAILLMISILCLPLWLWIPIIIVLSYLMLSSIVVPHFKKTGDTTYGVR</sequence>
<dbReference type="EMBL" id="JBCEWA010000004">
    <property type="protein sequence ID" value="MEL5987952.1"/>
    <property type="molecule type" value="Genomic_DNA"/>
</dbReference>
<accession>A0ABU9LM73</accession>
<evidence type="ECO:0000256" key="4">
    <source>
        <dbReference type="ARBA" id="ARBA00013174"/>
    </source>
</evidence>
<evidence type="ECO:0000256" key="10">
    <source>
        <dbReference type="ARBA" id="ARBA00023098"/>
    </source>
</evidence>
<comment type="caution">
    <text evidence="17">The sequence shown here is derived from an EMBL/GenBank/DDBJ whole genome shotgun (WGS) entry which is preliminary data.</text>
</comment>
<comment type="catalytic activity">
    <reaction evidence="1">
        <text>a CDP-1,2-diacyl-sn-glycerol + L-serine = a 1,2-diacyl-sn-glycero-3-phospho-L-serine + CMP + H(+)</text>
        <dbReference type="Rhea" id="RHEA:16913"/>
        <dbReference type="ChEBI" id="CHEBI:15378"/>
        <dbReference type="ChEBI" id="CHEBI:33384"/>
        <dbReference type="ChEBI" id="CHEBI:57262"/>
        <dbReference type="ChEBI" id="CHEBI:58332"/>
        <dbReference type="ChEBI" id="CHEBI:60377"/>
        <dbReference type="EC" id="2.7.8.8"/>
    </reaction>
</comment>
<dbReference type="NCBIfam" id="TIGR00473">
    <property type="entry name" value="pssA"/>
    <property type="match status" value="1"/>
</dbReference>
<evidence type="ECO:0000256" key="15">
    <source>
        <dbReference type="RuleBase" id="RU003750"/>
    </source>
</evidence>
<feature type="transmembrane region" description="Helical" evidence="16">
    <location>
        <begin position="30"/>
        <end position="46"/>
    </location>
</feature>
<organism evidence="17 18">
    <name type="scientific">Kurthia gibsonii</name>
    <dbReference type="NCBI Taxonomy" id="33946"/>
    <lineage>
        <taxon>Bacteria</taxon>
        <taxon>Bacillati</taxon>
        <taxon>Bacillota</taxon>
        <taxon>Bacilli</taxon>
        <taxon>Bacillales</taxon>
        <taxon>Caryophanaceae</taxon>
        <taxon>Kurthia</taxon>
    </lineage>
</organism>